<feature type="region of interest" description="Disordered" evidence="6">
    <location>
        <begin position="297"/>
        <end position="325"/>
    </location>
</feature>
<feature type="domain" description="Rhodopsin" evidence="8">
    <location>
        <begin position="31"/>
        <end position="264"/>
    </location>
</feature>
<dbReference type="InterPro" id="IPR052337">
    <property type="entry name" value="SAT4-like"/>
</dbReference>
<dbReference type="PANTHER" id="PTHR33048">
    <property type="entry name" value="PTH11-LIKE INTEGRAL MEMBRANE PROTEIN (AFU_ORTHOLOGUE AFUA_5G11245)"/>
    <property type="match status" value="1"/>
</dbReference>
<dbReference type="AlphaFoldDB" id="A0A6A6XZU2"/>
<evidence type="ECO:0000256" key="4">
    <source>
        <dbReference type="ARBA" id="ARBA00023136"/>
    </source>
</evidence>
<evidence type="ECO:0000313" key="9">
    <source>
        <dbReference type="EMBL" id="KAF2801107.1"/>
    </source>
</evidence>
<accession>A0A6A6XZU2</accession>
<comment type="similarity">
    <text evidence="5">Belongs to the SAT4 family.</text>
</comment>
<keyword evidence="3 7" id="KW-1133">Transmembrane helix</keyword>
<evidence type="ECO:0000256" key="2">
    <source>
        <dbReference type="ARBA" id="ARBA00022692"/>
    </source>
</evidence>
<feature type="transmembrane region" description="Helical" evidence="7">
    <location>
        <begin position="167"/>
        <end position="192"/>
    </location>
</feature>
<dbReference type="EMBL" id="MU001739">
    <property type="protein sequence ID" value="KAF2801107.1"/>
    <property type="molecule type" value="Genomic_DNA"/>
</dbReference>
<comment type="subcellular location">
    <subcellularLocation>
        <location evidence="1">Membrane</location>
        <topology evidence="1">Multi-pass membrane protein</topology>
    </subcellularLocation>
</comment>
<organism evidence="9 10">
    <name type="scientific">Melanomma pulvis-pyrius CBS 109.77</name>
    <dbReference type="NCBI Taxonomy" id="1314802"/>
    <lineage>
        <taxon>Eukaryota</taxon>
        <taxon>Fungi</taxon>
        <taxon>Dikarya</taxon>
        <taxon>Ascomycota</taxon>
        <taxon>Pezizomycotina</taxon>
        <taxon>Dothideomycetes</taxon>
        <taxon>Pleosporomycetidae</taxon>
        <taxon>Pleosporales</taxon>
        <taxon>Melanommataceae</taxon>
        <taxon>Melanomma</taxon>
    </lineage>
</organism>
<feature type="compositionally biased region" description="Basic and acidic residues" evidence="6">
    <location>
        <begin position="297"/>
        <end position="310"/>
    </location>
</feature>
<evidence type="ECO:0000259" key="8">
    <source>
        <dbReference type="Pfam" id="PF20684"/>
    </source>
</evidence>
<feature type="transmembrane region" description="Helical" evidence="7">
    <location>
        <begin position="126"/>
        <end position="147"/>
    </location>
</feature>
<dbReference type="PANTHER" id="PTHR33048:SF47">
    <property type="entry name" value="INTEGRAL MEMBRANE PROTEIN-RELATED"/>
    <property type="match status" value="1"/>
</dbReference>
<feature type="transmembrane region" description="Helical" evidence="7">
    <location>
        <begin position="204"/>
        <end position="222"/>
    </location>
</feature>
<reference evidence="9" key="1">
    <citation type="journal article" date="2020" name="Stud. Mycol.">
        <title>101 Dothideomycetes genomes: a test case for predicting lifestyles and emergence of pathogens.</title>
        <authorList>
            <person name="Haridas S."/>
            <person name="Albert R."/>
            <person name="Binder M."/>
            <person name="Bloem J."/>
            <person name="Labutti K."/>
            <person name="Salamov A."/>
            <person name="Andreopoulos B."/>
            <person name="Baker S."/>
            <person name="Barry K."/>
            <person name="Bills G."/>
            <person name="Bluhm B."/>
            <person name="Cannon C."/>
            <person name="Castanera R."/>
            <person name="Culley D."/>
            <person name="Daum C."/>
            <person name="Ezra D."/>
            <person name="Gonzalez J."/>
            <person name="Henrissat B."/>
            <person name="Kuo A."/>
            <person name="Liang C."/>
            <person name="Lipzen A."/>
            <person name="Lutzoni F."/>
            <person name="Magnuson J."/>
            <person name="Mondo S."/>
            <person name="Nolan M."/>
            <person name="Ohm R."/>
            <person name="Pangilinan J."/>
            <person name="Park H.-J."/>
            <person name="Ramirez L."/>
            <person name="Alfaro M."/>
            <person name="Sun H."/>
            <person name="Tritt A."/>
            <person name="Yoshinaga Y."/>
            <person name="Zwiers L.-H."/>
            <person name="Turgeon B."/>
            <person name="Goodwin S."/>
            <person name="Spatafora J."/>
            <person name="Crous P."/>
            <person name="Grigoriev I."/>
        </authorList>
    </citation>
    <scope>NUCLEOTIDE SEQUENCE</scope>
    <source>
        <strain evidence="9">CBS 109.77</strain>
    </source>
</reference>
<evidence type="ECO:0000256" key="5">
    <source>
        <dbReference type="ARBA" id="ARBA00038359"/>
    </source>
</evidence>
<evidence type="ECO:0000256" key="6">
    <source>
        <dbReference type="SAM" id="MobiDB-lite"/>
    </source>
</evidence>
<name>A0A6A6XZU2_9PLEO</name>
<keyword evidence="2 7" id="KW-0812">Transmembrane</keyword>
<feature type="transmembrane region" description="Helical" evidence="7">
    <location>
        <begin position="47"/>
        <end position="71"/>
    </location>
</feature>
<evidence type="ECO:0000256" key="7">
    <source>
        <dbReference type="SAM" id="Phobius"/>
    </source>
</evidence>
<protein>
    <recommendedName>
        <fullName evidence="8">Rhodopsin domain-containing protein</fullName>
    </recommendedName>
</protein>
<evidence type="ECO:0000313" key="10">
    <source>
        <dbReference type="Proteomes" id="UP000799757"/>
    </source>
</evidence>
<feature type="transmembrane region" description="Helical" evidence="7">
    <location>
        <begin position="91"/>
        <end position="114"/>
    </location>
</feature>
<gene>
    <name evidence="9" type="ORF">K505DRAFT_291627</name>
</gene>
<dbReference type="GO" id="GO:0016020">
    <property type="term" value="C:membrane"/>
    <property type="evidence" value="ECO:0007669"/>
    <property type="project" value="UniProtKB-SubCell"/>
</dbReference>
<keyword evidence="4 7" id="KW-0472">Membrane</keyword>
<dbReference type="InterPro" id="IPR049326">
    <property type="entry name" value="Rhodopsin_dom_fungi"/>
</dbReference>
<keyword evidence="10" id="KW-1185">Reference proteome</keyword>
<feature type="transmembrane region" description="Helical" evidence="7">
    <location>
        <begin position="13"/>
        <end position="35"/>
    </location>
</feature>
<evidence type="ECO:0000256" key="3">
    <source>
        <dbReference type="ARBA" id="ARBA00022989"/>
    </source>
</evidence>
<proteinExistence type="inferred from homology"/>
<dbReference type="Proteomes" id="UP000799757">
    <property type="component" value="Unassembled WGS sequence"/>
</dbReference>
<evidence type="ECO:0000256" key="1">
    <source>
        <dbReference type="ARBA" id="ARBA00004141"/>
    </source>
</evidence>
<dbReference type="OrthoDB" id="5331848at2759"/>
<dbReference type="Pfam" id="PF20684">
    <property type="entry name" value="Fung_rhodopsin"/>
    <property type="match status" value="1"/>
</dbReference>
<sequence>MGFNIHNSPLQEAAFIVAVVGVALSIGALVLRFVATRHASRKPGWEDWFAVLAVFFHIAYVVPFLYILRTFNGKDATHLTADEFTHMTKAGYVMAAQFCLQQLFAKLSILALFYRFFFVDIAFVRAIYAVGTVQVIWSIVTYMLHWFECTPPAKLWTPKMKGSCLNAPAFLAAGESINSVVDFVVVGLAIYMVQQLRLKTAVKAKLGILFGLGSLAGVLGFVKIAQGYMPMKSQKVALLDPIWATIQQACSVICCCAPIYKALVPKSGLVHKIRTSFSRSYVSQSRIANSNGHVAEKLDSDGLKEPEKASISKAKKHSNDSIILDEHDEREDSFANVHLPPFQTGDNHV</sequence>